<name>A0A0A9DX17_ARUDO</name>
<accession>A0A0A9DX17</accession>
<dbReference type="EMBL" id="GBRH01206657">
    <property type="protein sequence ID" value="JAD91238.1"/>
    <property type="molecule type" value="Transcribed_RNA"/>
</dbReference>
<sequence>MLVCHEYCKKGNTEKHDICDYHRYIFPFINVANSMCRYYLVLVHGIYLPGRAMMSGLFMFFMELVPWLGVLKDE</sequence>
<evidence type="ECO:0000313" key="1">
    <source>
        <dbReference type="EMBL" id="JAD91238.1"/>
    </source>
</evidence>
<reference evidence="1" key="2">
    <citation type="journal article" date="2015" name="Data Brief">
        <title>Shoot transcriptome of the giant reed, Arundo donax.</title>
        <authorList>
            <person name="Barrero R.A."/>
            <person name="Guerrero F.D."/>
            <person name="Moolhuijzen P."/>
            <person name="Goolsby J.A."/>
            <person name="Tidwell J."/>
            <person name="Bellgard S.E."/>
            <person name="Bellgard M.I."/>
        </authorList>
    </citation>
    <scope>NUCLEOTIDE SEQUENCE</scope>
    <source>
        <tissue evidence="1">Shoot tissue taken approximately 20 cm above the soil surface</tissue>
    </source>
</reference>
<reference evidence="1" key="1">
    <citation type="submission" date="2014-09" db="EMBL/GenBank/DDBJ databases">
        <authorList>
            <person name="Magalhaes I.L.F."/>
            <person name="Oliveira U."/>
            <person name="Santos F.R."/>
            <person name="Vidigal T.H.D.A."/>
            <person name="Brescovit A.D."/>
            <person name="Santos A.J."/>
        </authorList>
    </citation>
    <scope>NUCLEOTIDE SEQUENCE</scope>
    <source>
        <tissue evidence="1">Shoot tissue taken approximately 20 cm above the soil surface</tissue>
    </source>
</reference>
<protein>
    <submittedName>
        <fullName evidence="1">Uncharacterized protein</fullName>
    </submittedName>
</protein>
<proteinExistence type="predicted"/>
<dbReference type="AlphaFoldDB" id="A0A0A9DX17"/>
<organism evidence="1">
    <name type="scientific">Arundo donax</name>
    <name type="common">Giant reed</name>
    <name type="synonym">Donax arundinaceus</name>
    <dbReference type="NCBI Taxonomy" id="35708"/>
    <lineage>
        <taxon>Eukaryota</taxon>
        <taxon>Viridiplantae</taxon>
        <taxon>Streptophyta</taxon>
        <taxon>Embryophyta</taxon>
        <taxon>Tracheophyta</taxon>
        <taxon>Spermatophyta</taxon>
        <taxon>Magnoliopsida</taxon>
        <taxon>Liliopsida</taxon>
        <taxon>Poales</taxon>
        <taxon>Poaceae</taxon>
        <taxon>PACMAD clade</taxon>
        <taxon>Arundinoideae</taxon>
        <taxon>Arundineae</taxon>
        <taxon>Arundo</taxon>
    </lineage>
</organism>